<sequence>MLEVLRIFQILVPLLVLDVVSFAIIMYHTKSLPTNIHRQSLHATSGCHILCQLV</sequence>
<accession>A0A2P2N270</accession>
<feature type="transmembrane region" description="Helical" evidence="1">
    <location>
        <begin position="6"/>
        <end position="28"/>
    </location>
</feature>
<proteinExistence type="predicted"/>
<dbReference type="AlphaFoldDB" id="A0A2P2N270"/>
<evidence type="ECO:0000313" key="2">
    <source>
        <dbReference type="EMBL" id="MBX36565.1"/>
    </source>
</evidence>
<protein>
    <submittedName>
        <fullName evidence="2">Uncharacterized protein</fullName>
    </submittedName>
</protein>
<evidence type="ECO:0000256" key="1">
    <source>
        <dbReference type="SAM" id="Phobius"/>
    </source>
</evidence>
<name>A0A2P2N270_RHIMU</name>
<keyword evidence="1" id="KW-0812">Transmembrane</keyword>
<organism evidence="2">
    <name type="scientific">Rhizophora mucronata</name>
    <name type="common">Asiatic mangrove</name>
    <dbReference type="NCBI Taxonomy" id="61149"/>
    <lineage>
        <taxon>Eukaryota</taxon>
        <taxon>Viridiplantae</taxon>
        <taxon>Streptophyta</taxon>
        <taxon>Embryophyta</taxon>
        <taxon>Tracheophyta</taxon>
        <taxon>Spermatophyta</taxon>
        <taxon>Magnoliopsida</taxon>
        <taxon>eudicotyledons</taxon>
        <taxon>Gunneridae</taxon>
        <taxon>Pentapetalae</taxon>
        <taxon>rosids</taxon>
        <taxon>fabids</taxon>
        <taxon>Malpighiales</taxon>
        <taxon>Rhizophoraceae</taxon>
        <taxon>Rhizophora</taxon>
    </lineage>
</organism>
<dbReference type="EMBL" id="GGEC01056081">
    <property type="protein sequence ID" value="MBX36565.1"/>
    <property type="molecule type" value="Transcribed_RNA"/>
</dbReference>
<keyword evidence="1" id="KW-1133">Transmembrane helix</keyword>
<keyword evidence="1" id="KW-0472">Membrane</keyword>
<reference evidence="2" key="1">
    <citation type="submission" date="2018-02" db="EMBL/GenBank/DDBJ databases">
        <title>Rhizophora mucronata_Transcriptome.</title>
        <authorList>
            <person name="Meera S.P."/>
            <person name="Sreeshan A."/>
            <person name="Augustine A."/>
        </authorList>
    </citation>
    <scope>NUCLEOTIDE SEQUENCE</scope>
    <source>
        <tissue evidence="2">Leaf</tissue>
    </source>
</reference>